<evidence type="ECO:0000256" key="4">
    <source>
        <dbReference type="ARBA" id="ARBA00022679"/>
    </source>
</evidence>
<keyword evidence="4 8" id="KW-0808">Transferase</keyword>
<dbReference type="InterPro" id="IPR004960">
    <property type="entry name" value="LipA_acyltrans"/>
</dbReference>
<comment type="subcellular location">
    <subcellularLocation>
        <location evidence="1">Cell inner membrane</location>
    </subcellularLocation>
</comment>
<gene>
    <name evidence="8" type="ORF">DDZ16_12955</name>
</gene>
<sequence>MIKSIQQFLSKLAFLFVVGLIAILPFPVLYGLSSFMAWLFGSVIKYRHKVIYNNLSQTDLNLDETQKEKLISEFYRNLSDMLLEGLKSFSMSRKSVMKRHKVLNPELLDQYYKNNQSVILVTGHTANWEWGSLSAGLFSDFNVIAFYSPLRNKQIDKLLRWSRSRFGTTLCPTKGTTNTFEANQNQPTLYLMAADQSPARVVSAHWLQFLGRPTAFLHGPEKHARRNNYPVVFAEIIRVKRGYYELTLKTLEEQPIESEPVSITRKYALELEKYIRKHPSNWLWSHRRWKHKLKMDN</sequence>
<dbReference type="OrthoDB" id="9801955at2"/>
<dbReference type="GO" id="GO:0016746">
    <property type="term" value="F:acyltransferase activity"/>
    <property type="evidence" value="ECO:0007669"/>
    <property type="project" value="UniProtKB-KW"/>
</dbReference>
<evidence type="ECO:0000256" key="5">
    <source>
        <dbReference type="ARBA" id="ARBA00023136"/>
    </source>
</evidence>
<evidence type="ECO:0000313" key="8">
    <source>
        <dbReference type="EMBL" id="PWD98903.1"/>
    </source>
</evidence>
<dbReference type="PANTHER" id="PTHR30606:SF10">
    <property type="entry name" value="PHOSPHATIDYLINOSITOL MANNOSIDE ACYLTRANSFERASE"/>
    <property type="match status" value="1"/>
</dbReference>
<dbReference type="Proteomes" id="UP000244956">
    <property type="component" value="Unassembled WGS sequence"/>
</dbReference>
<dbReference type="CDD" id="cd07984">
    <property type="entry name" value="LPLAT_LABLAT-like"/>
    <property type="match status" value="1"/>
</dbReference>
<dbReference type="PANTHER" id="PTHR30606">
    <property type="entry name" value="LIPID A BIOSYNTHESIS LAUROYL ACYLTRANSFERASE"/>
    <property type="match status" value="1"/>
</dbReference>
<evidence type="ECO:0000256" key="3">
    <source>
        <dbReference type="ARBA" id="ARBA00022519"/>
    </source>
</evidence>
<keyword evidence="7" id="KW-1133">Transmembrane helix</keyword>
<evidence type="ECO:0000256" key="1">
    <source>
        <dbReference type="ARBA" id="ARBA00004533"/>
    </source>
</evidence>
<keyword evidence="6 8" id="KW-0012">Acyltransferase</keyword>
<dbReference type="AlphaFoldDB" id="A0A2U2B787"/>
<name>A0A2U2B787_9BACT</name>
<keyword evidence="2" id="KW-1003">Cell membrane</keyword>
<dbReference type="GO" id="GO:0005886">
    <property type="term" value="C:plasma membrane"/>
    <property type="evidence" value="ECO:0007669"/>
    <property type="project" value="UniProtKB-SubCell"/>
</dbReference>
<proteinExistence type="predicted"/>
<evidence type="ECO:0000256" key="7">
    <source>
        <dbReference type="SAM" id="Phobius"/>
    </source>
</evidence>
<evidence type="ECO:0000313" key="9">
    <source>
        <dbReference type="Proteomes" id="UP000244956"/>
    </source>
</evidence>
<keyword evidence="7" id="KW-0812">Transmembrane</keyword>
<evidence type="ECO:0000256" key="2">
    <source>
        <dbReference type="ARBA" id="ARBA00022475"/>
    </source>
</evidence>
<keyword evidence="3" id="KW-0997">Cell inner membrane</keyword>
<keyword evidence="9" id="KW-1185">Reference proteome</keyword>
<comment type="caution">
    <text evidence="8">The sequence shown here is derived from an EMBL/GenBank/DDBJ whole genome shotgun (WGS) entry which is preliminary data.</text>
</comment>
<dbReference type="Pfam" id="PF03279">
    <property type="entry name" value="Lip_A_acyltrans"/>
    <property type="match status" value="1"/>
</dbReference>
<dbReference type="RefSeq" id="WP_109264902.1">
    <property type="nucleotide sequence ID" value="NZ_QEWP01000010.1"/>
</dbReference>
<feature type="transmembrane region" description="Helical" evidence="7">
    <location>
        <begin position="12"/>
        <end position="40"/>
    </location>
</feature>
<dbReference type="GO" id="GO:0009247">
    <property type="term" value="P:glycolipid biosynthetic process"/>
    <property type="evidence" value="ECO:0007669"/>
    <property type="project" value="UniProtKB-ARBA"/>
</dbReference>
<organism evidence="8 9">
    <name type="scientific">Marinilabilia rubra</name>
    <dbReference type="NCBI Taxonomy" id="2162893"/>
    <lineage>
        <taxon>Bacteria</taxon>
        <taxon>Pseudomonadati</taxon>
        <taxon>Bacteroidota</taxon>
        <taxon>Bacteroidia</taxon>
        <taxon>Marinilabiliales</taxon>
        <taxon>Marinilabiliaceae</taxon>
        <taxon>Marinilabilia</taxon>
    </lineage>
</organism>
<keyword evidence="5 7" id="KW-0472">Membrane</keyword>
<dbReference type="EMBL" id="QEWP01000010">
    <property type="protein sequence ID" value="PWD98903.1"/>
    <property type="molecule type" value="Genomic_DNA"/>
</dbReference>
<protein>
    <submittedName>
        <fullName evidence="8">Lipid A biosynthesis acyltransferase</fullName>
    </submittedName>
</protein>
<evidence type="ECO:0000256" key="6">
    <source>
        <dbReference type="ARBA" id="ARBA00023315"/>
    </source>
</evidence>
<accession>A0A2U2B787</accession>
<reference evidence="8 9" key="1">
    <citation type="submission" date="2018-05" db="EMBL/GenBank/DDBJ databases">
        <title>Marinilabilia rubrum sp. nov., isolated from saltern sediment.</title>
        <authorList>
            <person name="Zhang R."/>
        </authorList>
    </citation>
    <scope>NUCLEOTIDE SEQUENCE [LARGE SCALE GENOMIC DNA]</scope>
    <source>
        <strain evidence="8 9">WTE16</strain>
    </source>
</reference>